<dbReference type="InterPro" id="IPR010985">
    <property type="entry name" value="Ribbon_hlx_hlx"/>
</dbReference>
<dbReference type="InterPro" id="IPR022789">
    <property type="entry name" value="ParD"/>
</dbReference>
<name>A0A845AF73_9SPHN</name>
<dbReference type="AlphaFoldDB" id="A0A845AF73"/>
<dbReference type="NCBIfam" id="TIGR02606">
    <property type="entry name" value="antidote_CC2985"/>
    <property type="match status" value="1"/>
</dbReference>
<evidence type="ECO:0000313" key="3">
    <source>
        <dbReference type="EMBL" id="MXP29182.1"/>
    </source>
</evidence>
<dbReference type="OrthoDB" id="9811310at2"/>
<dbReference type="EMBL" id="WTYA01000007">
    <property type="protein sequence ID" value="MXP29182.1"/>
    <property type="molecule type" value="Genomic_DNA"/>
</dbReference>
<gene>
    <name evidence="3" type="ORF">GRI58_10150</name>
</gene>
<dbReference type="SUPFAM" id="SSF47598">
    <property type="entry name" value="Ribbon-helix-helix"/>
    <property type="match status" value="1"/>
</dbReference>
<dbReference type="Gene3D" id="6.10.10.120">
    <property type="entry name" value="Antitoxin ParD1-like"/>
    <property type="match status" value="1"/>
</dbReference>
<dbReference type="RefSeq" id="WP_160753479.1">
    <property type="nucleotide sequence ID" value="NZ_WTYA01000007.1"/>
</dbReference>
<comment type="caution">
    <text evidence="3">The sequence shown here is derived from an EMBL/GenBank/DDBJ whole genome shotgun (WGS) entry which is preliminary data.</text>
</comment>
<reference evidence="3 4" key="1">
    <citation type="submission" date="2019-12" db="EMBL/GenBank/DDBJ databases">
        <title>Genomic-based taxomic classification of the family Erythrobacteraceae.</title>
        <authorList>
            <person name="Xu L."/>
        </authorList>
    </citation>
    <scope>NUCLEOTIDE SEQUENCE [LARGE SCALE GENOMIC DNA]</scope>
    <source>
        <strain evidence="3 4">KEMB 9005-328</strain>
    </source>
</reference>
<comment type="similarity">
    <text evidence="1">Belongs to the ParD antitoxin family.</text>
</comment>
<proteinExistence type="inferred from homology"/>
<evidence type="ECO:0000313" key="4">
    <source>
        <dbReference type="Proteomes" id="UP000439780"/>
    </source>
</evidence>
<evidence type="ECO:0000256" key="2">
    <source>
        <dbReference type="ARBA" id="ARBA00022649"/>
    </source>
</evidence>
<evidence type="ECO:0000256" key="1">
    <source>
        <dbReference type="ARBA" id="ARBA00008580"/>
    </source>
</evidence>
<protein>
    <submittedName>
        <fullName evidence="3">Type II toxin-antitoxin system ParD family antitoxin</fullName>
    </submittedName>
</protein>
<dbReference type="InterPro" id="IPR038296">
    <property type="entry name" value="ParD_sf"/>
</dbReference>
<dbReference type="PANTHER" id="PTHR36582">
    <property type="entry name" value="ANTITOXIN PARD"/>
    <property type="match status" value="1"/>
</dbReference>
<keyword evidence="4" id="KW-1185">Reference proteome</keyword>
<dbReference type="Proteomes" id="UP000439780">
    <property type="component" value="Unassembled WGS sequence"/>
</dbReference>
<sequence length="84" mass="9096">MATIRKTITLSDTQDAWIKRQIARGAFTNDSEYIRDLVRRDQEGEAGLAGLKQAIAKGLESGVADTSLDAIWAEAEERASASDA</sequence>
<dbReference type="Pfam" id="PF03693">
    <property type="entry name" value="ParD_antitoxin"/>
    <property type="match status" value="1"/>
</dbReference>
<organism evidence="3 4">
    <name type="scientific">Qipengyuania algicida</name>
    <dbReference type="NCBI Taxonomy" id="1836209"/>
    <lineage>
        <taxon>Bacteria</taxon>
        <taxon>Pseudomonadati</taxon>
        <taxon>Pseudomonadota</taxon>
        <taxon>Alphaproteobacteria</taxon>
        <taxon>Sphingomonadales</taxon>
        <taxon>Erythrobacteraceae</taxon>
        <taxon>Qipengyuania</taxon>
    </lineage>
</organism>
<dbReference type="PANTHER" id="PTHR36582:SF2">
    <property type="entry name" value="ANTITOXIN PARD"/>
    <property type="match status" value="1"/>
</dbReference>
<accession>A0A845AF73</accession>
<dbReference type="GO" id="GO:0006355">
    <property type="term" value="P:regulation of DNA-templated transcription"/>
    <property type="evidence" value="ECO:0007669"/>
    <property type="project" value="InterPro"/>
</dbReference>
<keyword evidence="2" id="KW-1277">Toxin-antitoxin system</keyword>